<dbReference type="InterPro" id="IPR008030">
    <property type="entry name" value="NmrA-like"/>
</dbReference>
<evidence type="ECO:0000313" key="6">
    <source>
        <dbReference type="Proteomes" id="UP001375240"/>
    </source>
</evidence>
<comment type="similarity">
    <text evidence="1">Belongs to the NmrA-type oxidoreductase family. Isoflavone reductase subfamily.</text>
</comment>
<keyword evidence="3" id="KW-0560">Oxidoreductase</keyword>
<dbReference type="PANTHER" id="PTHR47706">
    <property type="entry name" value="NMRA-LIKE FAMILY PROTEIN"/>
    <property type="match status" value="1"/>
</dbReference>
<reference evidence="5 6" key="1">
    <citation type="submission" date="2019-10" db="EMBL/GenBank/DDBJ databases">
        <authorList>
            <person name="Palmer J.M."/>
        </authorList>
    </citation>
    <scope>NUCLEOTIDE SEQUENCE [LARGE SCALE GENOMIC DNA]</scope>
    <source>
        <strain evidence="5 6">TWF696</strain>
    </source>
</reference>
<gene>
    <name evidence="5" type="ORF">TWF696_005663</name>
</gene>
<sequence length="289" mass="32160">MLINSNQDAPEPMSSAACTWVKVDYDDVVSLTRVLWDVHTLLCFITPQSDPRNSAQKNLIDAAVRAGVKRYAPSEWATSSFDHMPWYAGKAEIRVYLQELNKGGKVLEYCLFQPGMFVNYYTAPHKTSNHVHPFQSQIDFDNCRAIVLKGGENCRMSLITVRDFCNIVARAIDYEGLWPVVGGIKGDELTVRQLIAIGEKVRGRSFVIEEVEAEDLKVGVVTATWLPKVDHPAIPAEQVDALAANFVCGVLLGISAGAFSVSDEWNGLLSDYEMTRAEDFLADAWRDKP</sequence>
<dbReference type="Gene3D" id="3.40.50.720">
    <property type="entry name" value="NAD(P)-binding Rossmann-like Domain"/>
    <property type="match status" value="1"/>
</dbReference>
<comment type="caution">
    <text evidence="5">The sequence shown here is derived from an EMBL/GenBank/DDBJ whole genome shotgun (WGS) entry which is preliminary data.</text>
</comment>
<evidence type="ECO:0000256" key="2">
    <source>
        <dbReference type="ARBA" id="ARBA00022857"/>
    </source>
</evidence>
<dbReference type="SUPFAM" id="SSF51735">
    <property type="entry name" value="NAD(P)-binding Rossmann-fold domains"/>
    <property type="match status" value="1"/>
</dbReference>
<evidence type="ECO:0000313" key="5">
    <source>
        <dbReference type="EMBL" id="KAK6353702.1"/>
    </source>
</evidence>
<dbReference type="EMBL" id="JAVHNQ010000003">
    <property type="protein sequence ID" value="KAK6353702.1"/>
    <property type="molecule type" value="Genomic_DNA"/>
</dbReference>
<proteinExistence type="inferred from homology"/>
<organism evidence="5 6">
    <name type="scientific">Orbilia brochopaga</name>
    <dbReference type="NCBI Taxonomy" id="3140254"/>
    <lineage>
        <taxon>Eukaryota</taxon>
        <taxon>Fungi</taxon>
        <taxon>Dikarya</taxon>
        <taxon>Ascomycota</taxon>
        <taxon>Pezizomycotina</taxon>
        <taxon>Orbiliomycetes</taxon>
        <taxon>Orbiliales</taxon>
        <taxon>Orbiliaceae</taxon>
        <taxon>Orbilia</taxon>
    </lineage>
</organism>
<dbReference type="Proteomes" id="UP001375240">
    <property type="component" value="Unassembled WGS sequence"/>
</dbReference>
<evidence type="ECO:0000256" key="1">
    <source>
        <dbReference type="ARBA" id="ARBA00005725"/>
    </source>
</evidence>
<keyword evidence="6" id="KW-1185">Reference proteome</keyword>
<accession>A0AAV9V445</accession>
<dbReference type="PANTHER" id="PTHR47706:SF4">
    <property type="entry name" value="NMRA-LIKE DOMAIN-CONTAINING PROTEIN"/>
    <property type="match status" value="1"/>
</dbReference>
<name>A0AAV9V445_9PEZI</name>
<feature type="domain" description="NmrA-like" evidence="4">
    <location>
        <begin position="8"/>
        <end position="218"/>
    </location>
</feature>
<dbReference type="Pfam" id="PF05368">
    <property type="entry name" value="NmrA"/>
    <property type="match status" value="1"/>
</dbReference>
<dbReference type="InterPro" id="IPR051609">
    <property type="entry name" value="NmrA/Isoflavone_reductase-like"/>
</dbReference>
<protein>
    <recommendedName>
        <fullName evidence="4">NmrA-like domain-containing protein</fullName>
    </recommendedName>
</protein>
<dbReference type="InterPro" id="IPR036291">
    <property type="entry name" value="NAD(P)-bd_dom_sf"/>
</dbReference>
<keyword evidence="2" id="KW-0521">NADP</keyword>
<evidence type="ECO:0000259" key="4">
    <source>
        <dbReference type="Pfam" id="PF05368"/>
    </source>
</evidence>
<evidence type="ECO:0000256" key="3">
    <source>
        <dbReference type="ARBA" id="ARBA00023002"/>
    </source>
</evidence>
<dbReference type="GO" id="GO:0016491">
    <property type="term" value="F:oxidoreductase activity"/>
    <property type="evidence" value="ECO:0007669"/>
    <property type="project" value="UniProtKB-KW"/>
</dbReference>
<dbReference type="AlphaFoldDB" id="A0AAV9V445"/>